<evidence type="ECO:0000256" key="2">
    <source>
        <dbReference type="ARBA" id="ARBA00023125"/>
    </source>
</evidence>
<dbReference type="PANTHER" id="PTHR30055:SF234">
    <property type="entry name" value="HTH-TYPE TRANSCRIPTIONAL REGULATOR BETI"/>
    <property type="match status" value="1"/>
</dbReference>
<dbReference type="InterPro" id="IPR050109">
    <property type="entry name" value="HTH-type_TetR-like_transc_reg"/>
</dbReference>
<dbReference type="InterPro" id="IPR001647">
    <property type="entry name" value="HTH_TetR"/>
</dbReference>
<evidence type="ECO:0000256" key="3">
    <source>
        <dbReference type="ARBA" id="ARBA00023163"/>
    </source>
</evidence>
<keyword evidence="7" id="KW-1185">Reference proteome</keyword>
<dbReference type="Pfam" id="PF00440">
    <property type="entry name" value="TetR_N"/>
    <property type="match status" value="1"/>
</dbReference>
<sequence length="207" mass="22503">MSPYWATITEPWFNNGVARPKTITDERLLAAAAEVIGRKGPGFTIADVAERAGVSVGTVAGRFGSKSGLLEALTRQTMEQNVRRMHEVAAVAADPEDGLRAALLTWFEGMTDPAEAQNHLAQLGVDLIDPRLRALLAELYAATERTVVELTRPVDLPHGPPPERAGRVLTGLLYGVSMDWSVRPRGELADRLAQDVDAVLDAWKGRR</sequence>
<dbReference type="PANTHER" id="PTHR30055">
    <property type="entry name" value="HTH-TYPE TRANSCRIPTIONAL REGULATOR RUTR"/>
    <property type="match status" value="1"/>
</dbReference>
<evidence type="ECO:0000259" key="5">
    <source>
        <dbReference type="PROSITE" id="PS50977"/>
    </source>
</evidence>
<dbReference type="PROSITE" id="PS50977">
    <property type="entry name" value="HTH_TETR_2"/>
    <property type="match status" value="1"/>
</dbReference>
<protein>
    <submittedName>
        <fullName evidence="6">TetR family transcriptional regulator</fullName>
    </submittedName>
</protein>
<dbReference type="SUPFAM" id="SSF48498">
    <property type="entry name" value="Tetracyclin repressor-like, C-terminal domain"/>
    <property type="match status" value="1"/>
</dbReference>
<keyword evidence="3" id="KW-0804">Transcription</keyword>
<evidence type="ECO:0000313" key="7">
    <source>
        <dbReference type="Proteomes" id="UP000241118"/>
    </source>
</evidence>
<dbReference type="AlphaFoldDB" id="A0A2P8I9W4"/>
<gene>
    <name evidence="6" type="ORF">B0I31_105213</name>
</gene>
<keyword evidence="1" id="KW-0805">Transcription regulation</keyword>
<dbReference type="InterPro" id="IPR009057">
    <property type="entry name" value="Homeodomain-like_sf"/>
</dbReference>
<evidence type="ECO:0000256" key="1">
    <source>
        <dbReference type="ARBA" id="ARBA00023015"/>
    </source>
</evidence>
<name>A0A2P8I9W4_SACCR</name>
<dbReference type="Gene3D" id="1.10.357.10">
    <property type="entry name" value="Tetracycline Repressor, domain 2"/>
    <property type="match status" value="1"/>
</dbReference>
<dbReference type="SUPFAM" id="SSF46689">
    <property type="entry name" value="Homeodomain-like"/>
    <property type="match status" value="1"/>
</dbReference>
<dbReference type="PRINTS" id="PR00455">
    <property type="entry name" value="HTHTETR"/>
</dbReference>
<proteinExistence type="predicted"/>
<dbReference type="Proteomes" id="UP000241118">
    <property type="component" value="Unassembled WGS sequence"/>
</dbReference>
<dbReference type="GO" id="GO:0000976">
    <property type="term" value="F:transcription cis-regulatory region binding"/>
    <property type="evidence" value="ECO:0007669"/>
    <property type="project" value="TreeGrafter"/>
</dbReference>
<organism evidence="6 7">
    <name type="scientific">Saccharothrix carnea</name>
    <dbReference type="NCBI Taxonomy" id="1280637"/>
    <lineage>
        <taxon>Bacteria</taxon>
        <taxon>Bacillati</taxon>
        <taxon>Actinomycetota</taxon>
        <taxon>Actinomycetes</taxon>
        <taxon>Pseudonocardiales</taxon>
        <taxon>Pseudonocardiaceae</taxon>
        <taxon>Saccharothrix</taxon>
    </lineage>
</organism>
<comment type="caution">
    <text evidence="6">The sequence shown here is derived from an EMBL/GenBank/DDBJ whole genome shotgun (WGS) entry which is preliminary data.</text>
</comment>
<feature type="DNA-binding region" description="H-T-H motif" evidence="4">
    <location>
        <begin position="44"/>
        <end position="63"/>
    </location>
</feature>
<keyword evidence="2 4" id="KW-0238">DNA-binding</keyword>
<dbReference type="EMBL" id="PYAX01000005">
    <property type="protein sequence ID" value="PSL55254.1"/>
    <property type="molecule type" value="Genomic_DNA"/>
</dbReference>
<reference evidence="6 7" key="1">
    <citation type="submission" date="2018-03" db="EMBL/GenBank/DDBJ databases">
        <title>Genomic Encyclopedia of Type Strains, Phase III (KMG-III): the genomes of soil and plant-associated and newly described type strains.</title>
        <authorList>
            <person name="Whitman W."/>
        </authorList>
    </citation>
    <scope>NUCLEOTIDE SEQUENCE [LARGE SCALE GENOMIC DNA]</scope>
    <source>
        <strain evidence="6 7">CGMCC 4.7097</strain>
    </source>
</reference>
<accession>A0A2P8I9W4</accession>
<evidence type="ECO:0000313" key="6">
    <source>
        <dbReference type="EMBL" id="PSL55254.1"/>
    </source>
</evidence>
<dbReference type="InterPro" id="IPR036271">
    <property type="entry name" value="Tet_transcr_reg_TetR-rel_C_sf"/>
</dbReference>
<dbReference type="GO" id="GO:0003700">
    <property type="term" value="F:DNA-binding transcription factor activity"/>
    <property type="evidence" value="ECO:0007669"/>
    <property type="project" value="TreeGrafter"/>
</dbReference>
<feature type="domain" description="HTH tetR-type" evidence="5">
    <location>
        <begin position="22"/>
        <end position="81"/>
    </location>
</feature>
<evidence type="ECO:0000256" key="4">
    <source>
        <dbReference type="PROSITE-ProRule" id="PRU00335"/>
    </source>
</evidence>